<keyword evidence="5" id="KW-0325">Glycoprotein</keyword>
<dbReference type="Proteomes" id="UP000504638">
    <property type="component" value="Unplaced"/>
</dbReference>
<dbReference type="GO" id="GO:0006508">
    <property type="term" value="P:proteolysis"/>
    <property type="evidence" value="ECO:0007669"/>
    <property type="project" value="UniProtKB-KW"/>
</dbReference>
<evidence type="ECO:0000256" key="3">
    <source>
        <dbReference type="ARBA" id="ARBA00022670"/>
    </source>
</evidence>
<evidence type="ECO:0000313" key="7">
    <source>
        <dbReference type="EMBL" id="KAF1815331.1"/>
    </source>
</evidence>
<evidence type="ECO:0000313" key="8">
    <source>
        <dbReference type="Proteomes" id="UP000504638"/>
    </source>
</evidence>
<dbReference type="InterPro" id="IPR001563">
    <property type="entry name" value="Peptidase_S10"/>
</dbReference>
<accession>A0A6G1GBQ6</accession>
<name>A0A6G1GBQ6_9PEZI</name>
<dbReference type="GeneID" id="54414745"/>
<dbReference type="InterPro" id="IPR029058">
    <property type="entry name" value="AB_hydrolase_fold"/>
</dbReference>
<gene>
    <name evidence="7 9" type="ORF">P152DRAFT_182344</name>
</gene>
<dbReference type="Gene3D" id="3.40.50.1820">
    <property type="entry name" value="alpha/beta hydrolase"/>
    <property type="match status" value="1"/>
</dbReference>
<dbReference type="AlphaFoldDB" id="A0A6G1GBQ6"/>
<evidence type="ECO:0000256" key="6">
    <source>
        <dbReference type="SAM" id="SignalP"/>
    </source>
</evidence>
<keyword evidence="6" id="KW-0732">Signal</keyword>
<dbReference type="RefSeq" id="XP_033536962.1">
    <property type="nucleotide sequence ID" value="XM_033674175.1"/>
</dbReference>
<dbReference type="SUPFAM" id="SSF53474">
    <property type="entry name" value="alpha/beta-Hydrolases"/>
    <property type="match status" value="1"/>
</dbReference>
<keyword evidence="3" id="KW-0645">Protease</keyword>
<reference evidence="7 9" key="1">
    <citation type="submission" date="2020-01" db="EMBL/GenBank/DDBJ databases">
        <authorList>
            <consortium name="DOE Joint Genome Institute"/>
            <person name="Haridas S."/>
            <person name="Albert R."/>
            <person name="Binder M."/>
            <person name="Bloem J."/>
            <person name="Labutti K."/>
            <person name="Salamov A."/>
            <person name="Andreopoulos B."/>
            <person name="Baker S.E."/>
            <person name="Barry K."/>
            <person name="Bills G."/>
            <person name="Bluhm B.H."/>
            <person name="Cannon C."/>
            <person name="Castanera R."/>
            <person name="Culley D.E."/>
            <person name="Daum C."/>
            <person name="Ezra D."/>
            <person name="Gonzalez J.B."/>
            <person name="Henrissat B."/>
            <person name="Kuo A."/>
            <person name="Liang C."/>
            <person name="Lipzen A."/>
            <person name="Lutzoni F."/>
            <person name="Magnuson J."/>
            <person name="Mondo S."/>
            <person name="Nolan M."/>
            <person name="Ohm R."/>
            <person name="Pangilinan J."/>
            <person name="Park H.-J."/>
            <person name="Ramirez L."/>
            <person name="Alfaro M."/>
            <person name="Sun H."/>
            <person name="Tritt A."/>
            <person name="Yoshinaga Y."/>
            <person name="Zwiers L.-H."/>
            <person name="Turgeon B.G."/>
            <person name="Goodwin S.B."/>
            <person name="Spatafora J.W."/>
            <person name="Crous P.W."/>
            <person name="Grigoriev I.V."/>
        </authorList>
    </citation>
    <scope>NUCLEOTIDE SEQUENCE</scope>
    <source>
        <strain evidence="7 9">CBS 781.70</strain>
    </source>
</reference>
<dbReference type="Gene3D" id="1.10.287.410">
    <property type="match status" value="1"/>
</dbReference>
<dbReference type="Pfam" id="PF00450">
    <property type="entry name" value="Peptidase_S10"/>
    <property type="match status" value="1"/>
</dbReference>
<comment type="similarity">
    <text evidence="1">Belongs to the peptidase S10 family.</text>
</comment>
<keyword evidence="8" id="KW-1185">Reference proteome</keyword>
<evidence type="ECO:0000256" key="4">
    <source>
        <dbReference type="ARBA" id="ARBA00022801"/>
    </source>
</evidence>
<dbReference type="PANTHER" id="PTHR11802">
    <property type="entry name" value="SERINE PROTEASE FAMILY S10 SERINE CARBOXYPEPTIDASE"/>
    <property type="match status" value="1"/>
</dbReference>
<proteinExistence type="inferred from homology"/>
<organism evidence="7">
    <name type="scientific">Eremomyces bilateralis CBS 781.70</name>
    <dbReference type="NCBI Taxonomy" id="1392243"/>
    <lineage>
        <taxon>Eukaryota</taxon>
        <taxon>Fungi</taxon>
        <taxon>Dikarya</taxon>
        <taxon>Ascomycota</taxon>
        <taxon>Pezizomycotina</taxon>
        <taxon>Dothideomycetes</taxon>
        <taxon>Dothideomycetes incertae sedis</taxon>
        <taxon>Eremomycetales</taxon>
        <taxon>Eremomycetaceae</taxon>
        <taxon>Eremomyces</taxon>
    </lineage>
</organism>
<protein>
    <submittedName>
        <fullName evidence="7 9">Carboxypeptidase S1</fullName>
    </submittedName>
</protein>
<dbReference type="PRINTS" id="PR00724">
    <property type="entry name" value="CRBOXYPTASEC"/>
</dbReference>
<keyword evidence="4" id="KW-0378">Hydrolase</keyword>
<sequence length="480" mass="54375">MWASFLLPAFLLFVSLVSTAPPETEQNQGSTIETNGREYRVFQSTVTGARVEYVENSGVCEMMFGVTQYSGYIVLETPNQIKNIWFWFFASRNAPQTAPLAAWFNGGQDPGCSSMIGLFRENGPCQFYYGNNYQPSLNMYSFNQYANMLYIDQPVDTGFSYGNITDTNTAESAAVIWGALQAFYEAFPRFQNRDFGIFTEGYGGHYGPAFSKHILDQNNRIEKGETLGQRINLVALGVNNGWFDPYINWESQIHYSYSNSHRQLISAAELDTYLQDFRQKCVPELDECAPGDQYICRNAIETCSRAIEGPLSQKADFNTYDIRKPRPNDNAPQPYDNYLQLRDIKWQIGARYRYSECTMDVDSAFNNAGDHAVSFLPVLEAVAAANVTVLIWAGDADWKHNWYGNLEVAKTLKHAGQEEFNSKELVPYTVNGVELGSFKSAGKLSFLRVYNAGQMVMYEQPKLSLQVFMQTMKQRAIFST</sequence>
<evidence type="ECO:0000256" key="2">
    <source>
        <dbReference type="ARBA" id="ARBA00022645"/>
    </source>
</evidence>
<feature type="signal peptide" evidence="6">
    <location>
        <begin position="1"/>
        <end position="19"/>
    </location>
</feature>
<feature type="chain" id="PRO_5044631980" evidence="6">
    <location>
        <begin position="20"/>
        <end position="480"/>
    </location>
</feature>
<evidence type="ECO:0000256" key="1">
    <source>
        <dbReference type="ARBA" id="ARBA00009431"/>
    </source>
</evidence>
<evidence type="ECO:0000256" key="5">
    <source>
        <dbReference type="ARBA" id="ARBA00023180"/>
    </source>
</evidence>
<dbReference type="EMBL" id="ML975151">
    <property type="protein sequence ID" value="KAF1815331.1"/>
    <property type="molecule type" value="Genomic_DNA"/>
</dbReference>
<reference evidence="9" key="2">
    <citation type="submission" date="2020-04" db="EMBL/GenBank/DDBJ databases">
        <authorList>
            <consortium name="NCBI Genome Project"/>
        </authorList>
    </citation>
    <scope>NUCLEOTIDE SEQUENCE</scope>
    <source>
        <strain evidence="9">CBS 781.70</strain>
    </source>
</reference>
<dbReference type="PANTHER" id="PTHR11802:SF453">
    <property type="entry name" value="S1, PUTATIVE-RELATED"/>
    <property type="match status" value="1"/>
</dbReference>
<reference evidence="9" key="3">
    <citation type="submission" date="2025-04" db="UniProtKB">
        <authorList>
            <consortium name="RefSeq"/>
        </authorList>
    </citation>
    <scope>IDENTIFICATION</scope>
    <source>
        <strain evidence="9">CBS 781.70</strain>
    </source>
</reference>
<dbReference type="GO" id="GO:0004185">
    <property type="term" value="F:serine-type carboxypeptidase activity"/>
    <property type="evidence" value="ECO:0007669"/>
    <property type="project" value="InterPro"/>
</dbReference>
<evidence type="ECO:0000313" key="9">
    <source>
        <dbReference type="RefSeq" id="XP_033536962.1"/>
    </source>
</evidence>
<dbReference type="OrthoDB" id="443318at2759"/>
<dbReference type="GO" id="GO:0000324">
    <property type="term" value="C:fungal-type vacuole"/>
    <property type="evidence" value="ECO:0007669"/>
    <property type="project" value="TreeGrafter"/>
</dbReference>
<keyword evidence="2 7" id="KW-0121">Carboxypeptidase</keyword>